<dbReference type="Proteomes" id="UP000541154">
    <property type="component" value="Unassembled WGS sequence"/>
</dbReference>
<dbReference type="InterPro" id="IPR022190">
    <property type="entry name" value="DUF3716"/>
</dbReference>
<feature type="region of interest" description="Disordered" evidence="1">
    <location>
        <begin position="180"/>
        <end position="221"/>
    </location>
</feature>
<evidence type="ECO:0000313" key="3">
    <source>
        <dbReference type="Proteomes" id="UP000541154"/>
    </source>
</evidence>
<feature type="compositionally biased region" description="Polar residues" evidence="1">
    <location>
        <begin position="212"/>
        <end position="221"/>
    </location>
</feature>
<dbReference type="EMBL" id="SPNV01000572">
    <property type="protein sequence ID" value="KAF5854944.1"/>
    <property type="molecule type" value="Genomic_DNA"/>
</dbReference>
<feature type="compositionally biased region" description="Low complexity" evidence="1">
    <location>
        <begin position="362"/>
        <end position="384"/>
    </location>
</feature>
<gene>
    <name evidence="2" type="ORF">ETB97_010552</name>
</gene>
<name>A0A8H5ZV54_PETAA</name>
<feature type="region of interest" description="Disordered" evidence="1">
    <location>
        <begin position="298"/>
        <end position="455"/>
    </location>
</feature>
<proteinExistence type="predicted"/>
<comment type="caution">
    <text evidence="2">The sequence shown here is derived from an EMBL/GenBank/DDBJ whole genome shotgun (WGS) entry which is preliminary data.</text>
</comment>
<dbReference type="Pfam" id="PF12511">
    <property type="entry name" value="DUF3716"/>
    <property type="match status" value="1"/>
</dbReference>
<keyword evidence="3" id="KW-1185">Reference proteome</keyword>
<protein>
    <submittedName>
        <fullName evidence="2">Uncharacterized protein</fullName>
    </submittedName>
</protein>
<accession>A0A8H5ZV54</accession>
<feature type="compositionally biased region" description="Polar residues" evidence="1">
    <location>
        <begin position="393"/>
        <end position="402"/>
    </location>
</feature>
<evidence type="ECO:0000313" key="2">
    <source>
        <dbReference type="EMBL" id="KAF5854944.1"/>
    </source>
</evidence>
<reference evidence="2 3" key="1">
    <citation type="submission" date="2019-04" db="EMBL/GenBank/DDBJ databases">
        <title>Aspergillus burnettii sp. nov., novel species from soil in southeast Queensland.</title>
        <authorList>
            <person name="Gilchrist C.L.M."/>
            <person name="Pitt J.I."/>
            <person name="Lange L."/>
            <person name="Lacey H.J."/>
            <person name="Vuong D."/>
            <person name="Midgley D.J."/>
            <person name="Greenfield P."/>
            <person name="Bradbury M."/>
            <person name="Lacey E."/>
            <person name="Busk P.K."/>
            <person name="Pilgaard B."/>
            <person name="Chooi Y.H."/>
            <person name="Piggott A.M."/>
        </authorList>
    </citation>
    <scope>NUCLEOTIDE SEQUENCE [LARGE SCALE GENOMIC DNA]</scope>
    <source>
        <strain evidence="2 3">FRR 5400</strain>
    </source>
</reference>
<evidence type="ECO:0000256" key="1">
    <source>
        <dbReference type="SAM" id="MobiDB-lite"/>
    </source>
</evidence>
<organism evidence="2 3">
    <name type="scientific">Petromyces alliaceus</name>
    <name type="common">Aspergillus alliaceus</name>
    <dbReference type="NCBI Taxonomy" id="209559"/>
    <lineage>
        <taxon>Eukaryota</taxon>
        <taxon>Fungi</taxon>
        <taxon>Dikarya</taxon>
        <taxon>Ascomycota</taxon>
        <taxon>Pezizomycotina</taxon>
        <taxon>Eurotiomycetes</taxon>
        <taxon>Eurotiomycetidae</taxon>
        <taxon>Eurotiales</taxon>
        <taxon>Aspergillaceae</taxon>
        <taxon>Aspergillus</taxon>
        <taxon>Aspergillus subgen. Circumdati</taxon>
    </lineage>
</organism>
<dbReference type="AlphaFoldDB" id="A0A8H5ZV54"/>
<sequence length="455" mass="48054">MTSHSDLEQAVARVDVKYPDVASLAEIGADRERLVRSVEEKLQGISSVDRTAVRLLDIARSGGISSGGKIQLTNKNHKAAYILHRRGLEAQVPCDKCEMSGGRYTICVVSPSFRGAALHSGACSNCLARGRGAECSIRRAFEKTGGGALDPGSIGTIVSLGGLIRASHSEYAELEESQAITVSDGSVQESEREESMASRPVSVASIERDNDTNLSGARSDSVSDTMKELNLLAERMAHMQKTLDQVVRDVAALQYAIDSQSLEIEAVHDIVCRRAIGGLSFEERVAVFADQDTVANTLNSPLASPKQPPTKRPRIVSPSAKSLPTAAAAPLVRSPETPAPGSASKFSDKITATLGSKTGSKSLATSTRPPASPSLTTPSKSLPSSRREVHPSSGATMKSSRSAAGKRRLENSPSPTPVSAASRKLPTRAQSALFDGDDEEVEVTVKKTTPKKGGK</sequence>